<dbReference type="Proteomes" id="UP001519293">
    <property type="component" value="Unassembled WGS sequence"/>
</dbReference>
<gene>
    <name evidence="3" type="ORF">J2Z40_002320</name>
</gene>
<feature type="transmembrane region" description="Helical" evidence="1">
    <location>
        <begin position="114"/>
        <end position="135"/>
    </location>
</feature>
<feature type="transmembrane region" description="Helical" evidence="1">
    <location>
        <begin position="167"/>
        <end position="187"/>
    </location>
</feature>
<dbReference type="SMART" id="SM00460">
    <property type="entry name" value="TGc"/>
    <property type="match status" value="1"/>
</dbReference>
<protein>
    <recommendedName>
        <fullName evidence="2">Transglutaminase-like domain-containing protein</fullName>
    </recommendedName>
</protein>
<feature type="transmembrane region" description="Helical" evidence="1">
    <location>
        <begin position="142"/>
        <end position="161"/>
    </location>
</feature>
<keyword evidence="1" id="KW-1133">Transmembrane helix</keyword>
<dbReference type="InterPro" id="IPR025403">
    <property type="entry name" value="TgpA-like_C"/>
</dbReference>
<dbReference type="Pfam" id="PF01841">
    <property type="entry name" value="Transglut_core"/>
    <property type="match status" value="1"/>
</dbReference>
<dbReference type="PANTHER" id="PTHR42736:SF1">
    <property type="entry name" value="PROTEIN-GLUTAMINE GAMMA-GLUTAMYLTRANSFERASE"/>
    <property type="match status" value="1"/>
</dbReference>
<dbReference type="InterPro" id="IPR038765">
    <property type="entry name" value="Papain-like_cys_pep_sf"/>
</dbReference>
<evidence type="ECO:0000313" key="3">
    <source>
        <dbReference type="EMBL" id="MBP2241748.1"/>
    </source>
</evidence>
<dbReference type="InterPro" id="IPR052901">
    <property type="entry name" value="Bact_TGase-like"/>
</dbReference>
<keyword evidence="4" id="KW-1185">Reference proteome</keyword>
<dbReference type="Pfam" id="PF13559">
    <property type="entry name" value="DUF4129"/>
    <property type="match status" value="1"/>
</dbReference>
<dbReference type="RefSeq" id="WP_066400585.1">
    <property type="nucleotide sequence ID" value="NZ_JAGIKZ010000012.1"/>
</dbReference>
<dbReference type="InterPro" id="IPR002931">
    <property type="entry name" value="Transglutaminase-like"/>
</dbReference>
<evidence type="ECO:0000256" key="1">
    <source>
        <dbReference type="SAM" id="Phobius"/>
    </source>
</evidence>
<accession>A0ABS4RG57</accession>
<dbReference type="EMBL" id="JAGIKZ010000012">
    <property type="protein sequence ID" value="MBP2241748.1"/>
    <property type="molecule type" value="Genomic_DNA"/>
</dbReference>
<reference evidence="3 4" key="1">
    <citation type="submission" date="2021-03" db="EMBL/GenBank/DDBJ databases">
        <title>Genomic Encyclopedia of Type Strains, Phase IV (KMG-IV): sequencing the most valuable type-strain genomes for metagenomic binning, comparative biology and taxonomic classification.</title>
        <authorList>
            <person name="Goeker M."/>
        </authorList>
    </citation>
    <scope>NUCLEOTIDE SEQUENCE [LARGE SCALE GENOMIC DNA]</scope>
    <source>
        <strain evidence="3 4">DSM 26675</strain>
    </source>
</reference>
<feature type="transmembrane region" description="Helical" evidence="1">
    <location>
        <begin position="39"/>
        <end position="61"/>
    </location>
</feature>
<comment type="caution">
    <text evidence="3">The sequence shown here is derived from an EMBL/GenBank/DDBJ whole genome shotgun (WGS) entry which is preliminary data.</text>
</comment>
<organism evidence="3 4">
    <name type="scientific">Cytobacillus eiseniae</name>
    <dbReference type="NCBI Taxonomy" id="762947"/>
    <lineage>
        <taxon>Bacteria</taxon>
        <taxon>Bacillati</taxon>
        <taxon>Bacillota</taxon>
        <taxon>Bacilli</taxon>
        <taxon>Bacillales</taxon>
        <taxon>Bacillaceae</taxon>
        <taxon>Cytobacillus</taxon>
    </lineage>
</organism>
<feature type="transmembrane region" description="Helical" evidence="1">
    <location>
        <begin position="10"/>
        <end position="27"/>
    </location>
</feature>
<dbReference type="PANTHER" id="PTHR42736">
    <property type="entry name" value="PROTEIN-GLUTAMINE GAMMA-GLUTAMYLTRANSFERASE"/>
    <property type="match status" value="1"/>
</dbReference>
<dbReference type="Gene3D" id="3.10.620.30">
    <property type="match status" value="1"/>
</dbReference>
<keyword evidence="1" id="KW-0812">Transmembrane</keyword>
<keyword evidence="1" id="KW-0472">Membrane</keyword>
<proteinExistence type="predicted"/>
<name>A0ABS4RG57_9BACI</name>
<feature type="transmembrane region" description="Helical" evidence="1">
    <location>
        <begin position="617"/>
        <end position="637"/>
    </location>
</feature>
<evidence type="ECO:0000259" key="2">
    <source>
        <dbReference type="SMART" id="SM00460"/>
    </source>
</evidence>
<evidence type="ECO:0000313" key="4">
    <source>
        <dbReference type="Proteomes" id="UP001519293"/>
    </source>
</evidence>
<sequence length="736" mass="85623">MISRKAQKDFITFFLYLFVHIMLWEWLRPLEQLTDTSNIGVFLLFILLSFLLAFMGTSLLVSIGIKMAYIVWMLHFLYFEESIFQLSWISQFVHDVIENIQILFARDWSSLSNIFRSLLFFILLWLMTYLIQYWLIKRRQILLFFLLTLIYITVLDTFTPYDAGLAIVRTVISGFTVLGMLTFYRLLEKEVIQIKTIPIKKWMYPLLIMIAMSVGFGLASPKAEPIWPDPVPYIKSYGKDSGTSDGKGLQKIGYGLDDSNLGGPFIGDNTVIFNAEANSRHYWKVETKDVYTGKGWVTSSSRDEREPFGYEELVPIQSYNNDAKVEIKEEVSTVFSMGNDAHIVYPLGIKQIIAAPFYTFEKETATEKIHSIEGNIPVSIEQYSLVFDKPSYSVTALNEASSVENVAADRELIDHYTMLPDDLPSRIRDLAIEITEDKDSWFEKTREIEGYFRKSGFSYDQLDVAVPGPDDDYVDQFLFDTKRGYCDNFSTSMVILARSIGIPARWVKGYTEGEYKGLGDTGSRMFEVTNNNAHSWVEVYFPGVGWVPFEPTQGFSNSVQFNFDTYLAEDRQPEAIEQEEIEREKPELADKNENKTVSAFSFEKLFDRLKDLLTDHWKWIVSIILVIAFLVFLIYHFRGRWLPFYLAWRFKWTRKDENLPKAYLLLLRELGRYGLHRKEGQTLRDYADYVDRFFSSSEMGRLTTCYEQLIYRGELKAGSWEETKELWENLIKKTIA</sequence>
<feature type="domain" description="Transglutaminase-like" evidence="2">
    <location>
        <begin position="478"/>
        <end position="553"/>
    </location>
</feature>
<dbReference type="SUPFAM" id="SSF54001">
    <property type="entry name" value="Cysteine proteinases"/>
    <property type="match status" value="1"/>
</dbReference>